<feature type="domain" description="CAAX prenyl protease 2/Lysostaphin resistance protein A-like" evidence="2">
    <location>
        <begin position="69"/>
        <end position="164"/>
    </location>
</feature>
<name>A0A2T8HG68_9SPHI</name>
<comment type="caution">
    <text evidence="3">The sequence shown here is derived from an EMBL/GenBank/DDBJ whole genome shotgun (WGS) entry which is preliminary data.</text>
</comment>
<dbReference type="Proteomes" id="UP000245627">
    <property type="component" value="Unassembled WGS sequence"/>
</dbReference>
<evidence type="ECO:0000313" key="4">
    <source>
        <dbReference type="Proteomes" id="UP000245627"/>
    </source>
</evidence>
<proteinExistence type="predicted"/>
<sequence>MAFCHILIILFKYLTDLSIKKIINKKHDLKKLFLLFASIKLLMTGFLSFLVSMFDESLLRNPIEDNAKCVIFFITLLIAPFFETFIFQYLVFYFGRMFRQKKITTILLSTLFFALAHQYNLIYFFVTVVAGAYYACTFFYIEKKSSNFTSFLFVSLLHALNNFIAFIINITS</sequence>
<keyword evidence="1" id="KW-0472">Membrane</keyword>
<dbReference type="AlphaFoldDB" id="A0A2T8HG68"/>
<dbReference type="GO" id="GO:0004175">
    <property type="term" value="F:endopeptidase activity"/>
    <property type="evidence" value="ECO:0007669"/>
    <property type="project" value="UniProtKB-ARBA"/>
</dbReference>
<dbReference type="GO" id="GO:0080120">
    <property type="term" value="P:CAAX-box protein maturation"/>
    <property type="evidence" value="ECO:0007669"/>
    <property type="project" value="UniProtKB-ARBA"/>
</dbReference>
<keyword evidence="4" id="KW-1185">Reference proteome</keyword>
<dbReference type="Pfam" id="PF02517">
    <property type="entry name" value="Rce1-like"/>
    <property type="match status" value="1"/>
</dbReference>
<accession>A0A2T8HG68</accession>
<gene>
    <name evidence="3" type="ORF">DC487_14605</name>
</gene>
<feature type="transmembrane region" description="Helical" evidence="1">
    <location>
        <begin position="122"/>
        <end position="141"/>
    </location>
</feature>
<evidence type="ECO:0000259" key="2">
    <source>
        <dbReference type="Pfam" id="PF02517"/>
    </source>
</evidence>
<keyword evidence="1" id="KW-1133">Transmembrane helix</keyword>
<evidence type="ECO:0000313" key="3">
    <source>
        <dbReference type="EMBL" id="PVH24312.1"/>
    </source>
</evidence>
<dbReference type="OrthoDB" id="1260290at2"/>
<evidence type="ECO:0000256" key="1">
    <source>
        <dbReference type="SAM" id="Phobius"/>
    </source>
</evidence>
<dbReference type="EMBL" id="QDKG01000006">
    <property type="protein sequence ID" value="PVH24312.1"/>
    <property type="molecule type" value="Genomic_DNA"/>
</dbReference>
<reference evidence="3 4" key="1">
    <citation type="submission" date="2018-04" db="EMBL/GenBank/DDBJ databases">
        <title>Sphingobacterium cortibacter sp. nov.</title>
        <authorList>
            <person name="Li Y."/>
        </authorList>
    </citation>
    <scope>NUCLEOTIDE SEQUENCE [LARGE SCALE GENOMIC DNA]</scope>
    <source>
        <strain evidence="3 4">2c-3</strain>
    </source>
</reference>
<feature type="transmembrane region" description="Helical" evidence="1">
    <location>
        <begin position="71"/>
        <end position="94"/>
    </location>
</feature>
<feature type="transmembrane region" description="Helical" evidence="1">
    <location>
        <begin position="148"/>
        <end position="170"/>
    </location>
</feature>
<organism evidence="3 4">
    <name type="scientific">Sphingobacterium corticibacter</name>
    <dbReference type="NCBI Taxonomy" id="2171749"/>
    <lineage>
        <taxon>Bacteria</taxon>
        <taxon>Pseudomonadati</taxon>
        <taxon>Bacteroidota</taxon>
        <taxon>Sphingobacteriia</taxon>
        <taxon>Sphingobacteriales</taxon>
        <taxon>Sphingobacteriaceae</taxon>
        <taxon>Sphingobacterium</taxon>
    </lineage>
</organism>
<feature type="transmembrane region" description="Helical" evidence="1">
    <location>
        <begin position="32"/>
        <end position="51"/>
    </location>
</feature>
<keyword evidence="1" id="KW-0812">Transmembrane</keyword>
<protein>
    <recommendedName>
        <fullName evidence="2">CAAX prenyl protease 2/Lysostaphin resistance protein A-like domain-containing protein</fullName>
    </recommendedName>
</protein>
<dbReference type="InterPro" id="IPR003675">
    <property type="entry name" value="Rce1/LyrA-like_dom"/>
</dbReference>